<feature type="compositionally biased region" description="Basic and acidic residues" evidence="1">
    <location>
        <begin position="196"/>
        <end position="209"/>
    </location>
</feature>
<accession>A0A914PZ97</accession>
<dbReference type="Gene3D" id="3.30.110.20">
    <property type="entry name" value="Alba-like domain"/>
    <property type="match status" value="1"/>
</dbReference>
<dbReference type="SUPFAM" id="SSF82704">
    <property type="entry name" value="AlbA-like"/>
    <property type="match status" value="1"/>
</dbReference>
<evidence type="ECO:0000313" key="3">
    <source>
        <dbReference type="Proteomes" id="UP000887578"/>
    </source>
</evidence>
<evidence type="ECO:0000259" key="2">
    <source>
        <dbReference type="Pfam" id="PF01918"/>
    </source>
</evidence>
<dbReference type="AlphaFoldDB" id="A0A914PZ97"/>
<dbReference type="Proteomes" id="UP000887578">
    <property type="component" value="Unplaced"/>
</dbReference>
<dbReference type="InterPro" id="IPR002775">
    <property type="entry name" value="DNA/RNA-bd_Alba-like"/>
</dbReference>
<evidence type="ECO:0000313" key="4">
    <source>
        <dbReference type="WBParaSite" id="PDA_v2.g24190.t1"/>
    </source>
</evidence>
<organism evidence="3 4">
    <name type="scientific">Panagrolaimus davidi</name>
    <dbReference type="NCBI Taxonomy" id="227884"/>
    <lineage>
        <taxon>Eukaryota</taxon>
        <taxon>Metazoa</taxon>
        <taxon>Ecdysozoa</taxon>
        <taxon>Nematoda</taxon>
        <taxon>Chromadorea</taxon>
        <taxon>Rhabditida</taxon>
        <taxon>Tylenchina</taxon>
        <taxon>Panagrolaimomorpha</taxon>
        <taxon>Panagrolaimoidea</taxon>
        <taxon>Panagrolaimidae</taxon>
        <taxon>Panagrolaimus</taxon>
    </lineage>
</organism>
<feature type="domain" description="DNA/RNA-binding protein Alba-like" evidence="2">
    <location>
        <begin position="15"/>
        <end position="78"/>
    </location>
</feature>
<proteinExistence type="predicted"/>
<evidence type="ECO:0000256" key="1">
    <source>
        <dbReference type="SAM" id="MobiDB-lite"/>
    </source>
</evidence>
<dbReference type="InterPro" id="IPR036882">
    <property type="entry name" value="Alba-like_dom_sf"/>
</dbReference>
<dbReference type="GO" id="GO:0003676">
    <property type="term" value="F:nucleic acid binding"/>
    <property type="evidence" value="ECO:0007669"/>
    <property type="project" value="InterPro"/>
</dbReference>
<keyword evidence="3" id="KW-1185">Reference proteome</keyword>
<reference evidence="4" key="1">
    <citation type="submission" date="2022-11" db="UniProtKB">
        <authorList>
            <consortium name="WormBaseParasite"/>
        </authorList>
    </citation>
    <scope>IDENTIFICATION</scope>
</reference>
<sequence>MCEAFPYDLIKDIRIMNIKKNSKASNIVKFVINELKKDETKQILFRGELEACEKVVTHVEIVKREFLPQTLYQWTRIDGRIDETSGKRISVLEILLSKEEFEIKVDGQQCSTDENIGAALPPPKKTVPAMPIKRMQYGGSIGKPTSKNKSTVEFADTLLPIIKPREFESCQSKKGKRKVEEEINPFARPKKRPHSKIAESKDKKEKENG</sequence>
<dbReference type="Pfam" id="PF01918">
    <property type="entry name" value="Alba"/>
    <property type="match status" value="1"/>
</dbReference>
<feature type="region of interest" description="Disordered" evidence="1">
    <location>
        <begin position="169"/>
        <end position="209"/>
    </location>
</feature>
<protein>
    <submittedName>
        <fullName evidence="4">DNA/RNA-binding protein Alba-like domain-containing protein</fullName>
    </submittedName>
</protein>
<name>A0A914PZ97_9BILA</name>
<dbReference type="WBParaSite" id="PDA_v2.g24190.t1">
    <property type="protein sequence ID" value="PDA_v2.g24190.t1"/>
    <property type="gene ID" value="PDA_v2.g24190"/>
</dbReference>